<keyword evidence="3" id="KW-0732">Signal</keyword>
<feature type="domain" description="DUF31" evidence="4">
    <location>
        <begin position="207"/>
        <end position="695"/>
    </location>
</feature>
<keyword evidence="1" id="KW-0175">Coiled coil</keyword>
<evidence type="ECO:0000256" key="2">
    <source>
        <dbReference type="SAM" id="MobiDB-lite"/>
    </source>
</evidence>
<dbReference type="KEGG" id="mcou:NCTC10179_00319"/>
<organism evidence="5 6">
    <name type="scientific">Mycoplasmopsis columboralis</name>
    <dbReference type="NCBI Taxonomy" id="171282"/>
    <lineage>
        <taxon>Bacteria</taxon>
        <taxon>Bacillati</taxon>
        <taxon>Mycoplasmatota</taxon>
        <taxon>Mycoplasmoidales</taxon>
        <taxon>Metamycoplasmataceae</taxon>
        <taxon>Mycoplasmopsis</taxon>
    </lineage>
</organism>
<dbReference type="AlphaFoldDB" id="A0A449B6E1"/>
<feature type="coiled-coil region" evidence="1">
    <location>
        <begin position="284"/>
        <end position="362"/>
    </location>
</feature>
<gene>
    <name evidence="5" type="ORF">NCTC10179_00319</name>
</gene>
<dbReference type="Pfam" id="PF01732">
    <property type="entry name" value="Mycop_pep_DUF31"/>
    <property type="match status" value="1"/>
</dbReference>
<dbReference type="InterPro" id="IPR022382">
    <property type="entry name" value="Mycoplasma_peptidase_DUF31"/>
</dbReference>
<keyword evidence="5" id="KW-0449">Lipoprotein</keyword>
<evidence type="ECO:0000313" key="5">
    <source>
        <dbReference type="EMBL" id="VEU76149.1"/>
    </source>
</evidence>
<dbReference type="OrthoDB" id="393864at2"/>
<dbReference type="NCBIfam" id="NF045842">
    <property type="entry name" value="MIP_near_MIB"/>
    <property type="match status" value="1"/>
</dbReference>
<evidence type="ECO:0000259" key="4">
    <source>
        <dbReference type="Pfam" id="PF01732"/>
    </source>
</evidence>
<feature type="region of interest" description="Disordered" evidence="2">
    <location>
        <begin position="25"/>
        <end position="72"/>
    </location>
</feature>
<dbReference type="EMBL" id="LR215039">
    <property type="protein sequence ID" value="VEU76149.1"/>
    <property type="molecule type" value="Genomic_DNA"/>
</dbReference>
<feature type="compositionally biased region" description="Low complexity" evidence="2">
    <location>
        <begin position="54"/>
        <end position="70"/>
    </location>
</feature>
<sequence>MKKYFWKHFLVTSSAISALALSTSCSKSTQDTKKEPNPTPDTDKQTGDSNKQTGDSGSNNSHTGGSSNEGSLEDVQTEFAKPNSGNGTNLNIPGKPNISDAEYKALSTEQKNKVDLDAYINVLGAELTRRGIYNPNSLYSVINESDVNSYDQKASQADQPDYKSALLRNFTINKNGKLVPNPLGYKLSAAYWNSTVGNRGLARFLPNEKYRDIALQSFAIALTNQNDLISTNDSLTERGTAWIIDYELNDNGYPTKWYLATNLHVAEALRKTTSDGVYSNVVDLQKEKIEYDKTQKRLAELIEIHNKIAKPFDDRIAQSDAEIERLRTELRKEEVDGTPENVKRYEQLIKEQQELQGNINQEKFAKLEEDFNKQYLVEYNQLLQASVIKGITKKIVLEHFNDELPIKQELSTNAEDFRIETFELDPSQVKLVYGGIDFLKTSPKDYLENPNKYHNAEEIADFAVLEIDFNKPGKKLGYWSRKLSSFVETATASELAQRATSNFANWDASRKFKFASSSLYKDYEKNNQEKISVTLQDGRSVSIPKSNVNLMALGFPNSASDNQLDDLARFGKESILQNTSSIWVNKPIYLNPKKQASGRITTEEYGSGFSKSFGVRNFLSHPGISDYFITSPVIDAQNSLPFNAGNFKDSTSSYQGPWYFNYGLGYTLNSWQPLQGASGSSVRTIDNQIVGINFASNDKEGNSLTSLVQAFRSEGIDYKGAYGPYKLEQYDLIYGGGKNQRTSYRQALNQYKSNIKTYLFPNGTSDANVPEEYKFTK</sequence>
<feature type="compositionally biased region" description="Basic and acidic residues" evidence="2">
    <location>
        <begin position="30"/>
        <end position="46"/>
    </location>
</feature>
<proteinExistence type="predicted"/>
<dbReference type="Proteomes" id="UP000289497">
    <property type="component" value="Chromosome"/>
</dbReference>
<accession>A0A449B6E1</accession>
<evidence type="ECO:0000256" key="3">
    <source>
        <dbReference type="SAM" id="SignalP"/>
    </source>
</evidence>
<keyword evidence="6" id="KW-1185">Reference proteome</keyword>
<dbReference type="PROSITE" id="PS51257">
    <property type="entry name" value="PROKAR_LIPOPROTEIN"/>
    <property type="match status" value="1"/>
</dbReference>
<evidence type="ECO:0000256" key="1">
    <source>
        <dbReference type="SAM" id="Coils"/>
    </source>
</evidence>
<evidence type="ECO:0000313" key="6">
    <source>
        <dbReference type="Proteomes" id="UP000289497"/>
    </source>
</evidence>
<dbReference type="RefSeq" id="WP_051616933.1">
    <property type="nucleotide sequence ID" value="NZ_LR215039.1"/>
</dbReference>
<dbReference type="NCBIfam" id="NF045841">
    <property type="entry name" value="Ig_SerProt_MIP"/>
    <property type="match status" value="1"/>
</dbReference>
<feature type="signal peptide" evidence="3">
    <location>
        <begin position="1"/>
        <end position="20"/>
    </location>
</feature>
<name>A0A449B6E1_9BACT</name>
<protein>
    <submittedName>
        <fullName evidence="5">Membrane-associated lipoprotein</fullName>
    </submittedName>
</protein>
<feature type="chain" id="PRO_5019520067" evidence="3">
    <location>
        <begin position="21"/>
        <end position="777"/>
    </location>
</feature>
<reference evidence="5 6" key="1">
    <citation type="submission" date="2019-01" db="EMBL/GenBank/DDBJ databases">
        <authorList>
            <consortium name="Pathogen Informatics"/>
        </authorList>
    </citation>
    <scope>NUCLEOTIDE SEQUENCE [LARGE SCALE GENOMIC DNA]</scope>
    <source>
        <strain evidence="5 6">NCTC10179</strain>
    </source>
</reference>